<evidence type="ECO:0000259" key="2">
    <source>
        <dbReference type="Pfam" id="PF23190"/>
    </source>
</evidence>
<sequence>MDSVAEDGVSLLSTKSVSASPDTINKLVMRVRALTFRLLPVEVSEDSISEPTSRIITADVIKVYQEAAGDFGEALPYALLRARQTFVRDAQRNAADYDENMGRATACEVLARRIVHLLEPDRLMTVMSTRFRYLENDGDPSSPSSALESAIDQHCTIFLSSSEAQHVVNALWRGDWVQINNKDGDIDYVPYHEVQDSSYFGRLDPARLGVPRYQNIFKITVWLIFLGVYSQAVRQPLDRIDPSHQFDAFEGLLYSMSLAFSFEEMHKLYVTLRYFTWRAFGFWTVISLTTDSLLITAFTFRISGIIVSDPEKSDHFHYLSFQFLACSRLITVVENYKWIGTMTICVGRMLQESAIFFALLSVLLAGFLQGMYALDVADTSNDRGASVINVLLEGIMQAPDFSNLTGGAFGRVMYYMWMLASTIILLNILISLFSSAYEDVVDNAEAQYLAFFAGKTINMIRAPDTYVYPAPFNLIEGFLVAPFDNCKIECAPWSSPYGQINRVVMSCIFFAPLTVIALYEASMNKRGPKFVHEWMHTLEAVDEDDEEAHADPEVDDADGLQITKVPFQDLVKRLPNTAQSTETVLTNEIQTLKRMMEEILKRLDEKGS</sequence>
<protein>
    <recommendedName>
        <fullName evidence="6">Calcium activated cation channel</fullName>
    </recommendedName>
</protein>
<dbReference type="PANTHER" id="PTHR35859">
    <property type="entry name" value="NONSELECTIVE CATION CHANNEL PROTEIN"/>
    <property type="match status" value="1"/>
</dbReference>
<proteinExistence type="predicted"/>
<reference evidence="4 5" key="1">
    <citation type="journal article" date="2016" name="Mol. Biol. Evol.">
        <title>Comparative Genomics of Early-Diverging Mushroom-Forming Fungi Provides Insights into the Origins of Lignocellulose Decay Capabilities.</title>
        <authorList>
            <person name="Nagy L.G."/>
            <person name="Riley R."/>
            <person name="Tritt A."/>
            <person name="Adam C."/>
            <person name="Daum C."/>
            <person name="Floudas D."/>
            <person name="Sun H."/>
            <person name="Yadav J.S."/>
            <person name="Pangilinan J."/>
            <person name="Larsson K.H."/>
            <person name="Matsuura K."/>
            <person name="Barry K."/>
            <person name="Labutti K."/>
            <person name="Kuo R."/>
            <person name="Ohm R.A."/>
            <person name="Bhattacharya S.S."/>
            <person name="Shirouzu T."/>
            <person name="Yoshinaga Y."/>
            <person name="Martin F.M."/>
            <person name="Grigoriev I.V."/>
            <person name="Hibbett D.S."/>
        </authorList>
    </citation>
    <scope>NUCLEOTIDE SEQUENCE [LARGE SCALE GENOMIC DNA]</scope>
    <source>
        <strain evidence="4 5">HHB12029</strain>
    </source>
</reference>
<evidence type="ECO:0000256" key="1">
    <source>
        <dbReference type="SAM" id="Phobius"/>
    </source>
</evidence>
<keyword evidence="1" id="KW-0812">Transmembrane</keyword>
<feature type="domain" description="YVC1 N-terminal linker helical" evidence="2">
    <location>
        <begin position="24"/>
        <end position="202"/>
    </location>
</feature>
<dbReference type="Pfam" id="PF23190">
    <property type="entry name" value="LHD_TRPY1"/>
    <property type="match status" value="1"/>
</dbReference>
<evidence type="ECO:0008006" key="6">
    <source>
        <dbReference type="Google" id="ProtNLM"/>
    </source>
</evidence>
<accession>A0A165R1B2</accession>
<dbReference type="Proteomes" id="UP000077266">
    <property type="component" value="Unassembled WGS sequence"/>
</dbReference>
<feature type="transmembrane region" description="Helical" evidence="1">
    <location>
        <begin position="412"/>
        <end position="433"/>
    </location>
</feature>
<dbReference type="OrthoDB" id="301415at2759"/>
<dbReference type="EMBL" id="KV425882">
    <property type="protein sequence ID" value="KZW04355.1"/>
    <property type="molecule type" value="Genomic_DNA"/>
</dbReference>
<feature type="transmembrane region" description="Helical" evidence="1">
    <location>
        <begin position="354"/>
        <end position="374"/>
    </location>
</feature>
<dbReference type="InterPro" id="IPR056337">
    <property type="entry name" value="LHD_YVC1"/>
</dbReference>
<evidence type="ECO:0000313" key="5">
    <source>
        <dbReference type="Proteomes" id="UP000077266"/>
    </source>
</evidence>
<feature type="domain" description="Calcium channel YVC1-like C-terminal transmembrane" evidence="3">
    <location>
        <begin position="279"/>
        <end position="522"/>
    </location>
</feature>
<gene>
    <name evidence="4" type="ORF">EXIGLDRAFT_663857</name>
</gene>
<dbReference type="InterPro" id="IPR056336">
    <property type="entry name" value="YVC1_C"/>
</dbReference>
<keyword evidence="1" id="KW-1133">Transmembrane helix</keyword>
<dbReference type="AlphaFoldDB" id="A0A165R1B2"/>
<dbReference type="InParanoid" id="A0A165R1B2"/>
<evidence type="ECO:0000259" key="3">
    <source>
        <dbReference type="Pfam" id="PF23317"/>
    </source>
</evidence>
<dbReference type="STRING" id="1314781.A0A165R1B2"/>
<evidence type="ECO:0000313" key="4">
    <source>
        <dbReference type="EMBL" id="KZW04355.1"/>
    </source>
</evidence>
<organism evidence="4 5">
    <name type="scientific">Exidia glandulosa HHB12029</name>
    <dbReference type="NCBI Taxonomy" id="1314781"/>
    <lineage>
        <taxon>Eukaryota</taxon>
        <taxon>Fungi</taxon>
        <taxon>Dikarya</taxon>
        <taxon>Basidiomycota</taxon>
        <taxon>Agaricomycotina</taxon>
        <taxon>Agaricomycetes</taxon>
        <taxon>Auriculariales</taxon>
        <taxon>Exidiaceae</taxon>
        <taxon>Exidia</taxon>
    </lineage>
</organism>
<name>A0A165R1B2_EXIGL</name>
<keyword evidence="1" id="KW-0472">Membrane</keyword>
<dbReference type="Pfam" id="PF23317">
    <property type="entry name" value="YVC1_C"/>
    <property type="match status" value="1"/>
</dbReference>
<dbReference type="PANTHER" id="PTHR35859:SF4">
    <property type="entry name" value="MEMBRANE CHANNEL PROTEIN, PUTATIVE (AFU_ORTHOLOGUE AFUA_6G11300)-RELATED"/>
    <property type="match status" value="1"/>
</dbReference>
<dbReference type="InterPro" id="IPR052971">
    <property type="entry name" value="TRP_calcium_channel"/>
</dbReference>
<keyword evidence="5" id="KW-1185">Reference proteome</keyword>